<keyword evidence="2" id="KW-1185">Reference proteome</keyword>
<name>A0A3E1NQS5_9BACT</name>
<sequence length="89" mass="9944">MQAVSAALSAIVHEYTDKLNRYPAVELAMVPEPNLHPCQVLQHMPAELHRNICLTGAGKPEQHTLEFVAQDYVNHLQHHLNQITASILS</sequence>
<comment type="caution">
    <text evidence="1">The sequence shown here is derived from an EMBL/GenBank/DDBJ whole genome shotgun (WGS) entry which is preliminary data.</text>
</comment>
<dbReference type="Proteomes" id="UP000261284">
    <property type="component" value="Unassembled WGS sequence"/>
</dbReference>
<evidence type="ECO:0000313" key="1">
    <source>
        <dbReference type="EMBL" id="RFM30257.1"/>
    </source>
</evidence>
<dbReference type="OrthoDB" id="9793216at2"/>
<dbReference type="AlphaFoldDB" id="A0A3E1NQS5"/>
<evidence type="ECO:0000313" key="2">
    <source>
        <dbReference type="Proteomes" id="UP000261284"/>
    </source>
</evidence>
<reference evidence="1 2" key="1">
    <citation type="submission" date="2018-08" db="EMBL/GenBank/DDBJ databases">
        <title>Chitinophagaceae sp. K23C18032701, a novel bacterium isolated from forest soil.</title>
        <authorList>
            <person name="Wang C."/>
        </authorList>
    </citation>
    <scope>NUCLEOTIDE SEQUENCE [LARGE SCALE GENOMIC DNA]</scope>
    <source>
        <strain evidence="1 2">K23C18032701</strain>
    </source>
</reference>
<organism evidence="1 2">
    <name type="scientific">Deminuibacter soli</name>
    <dbReference type="NCBI Taxonomy" id="2291815"/>
    <lineage>
        <taxon>Bacteria</taxon>
        <taxon>Pseudomonadati</taxon>
        <taxon>Bacteroidota</taxon>
        <taxon>Chitinophagia</taxon>
        <taxon>Chitinophagales</taxon>
        <taxon>Chitinophagaceae</taxon>
        <taxon>Deminuibacter</taxon>
    </lineage>
</organism>
<dbReference type="RefSeq" id="WP_116846013.1">
    <property type="nucleotide sequence ID" value="NZ_QTJU01000001.1"/>
</dbReference>
<proteinExistence type="predicted"/>
<gene>
    <name evidence="1" type="ORF">DXN05_04615</name>
</gene>
<accession>A0A3E1NQS5</accession>
<dbReference type="EMBL" id="QTJU01000001">
    <property type="protein sequence ID" value="RFM30257.1"/>
    <property type="molecule type" value="Genomic_DNA"/>
</dbReference>
<protein>
    <recommendedName>
        <fullName evidence="3">DinB family protein</fullName>
    </recommendedName>
</protein>
<evidence type="ECO:0008006" key="3">
    <source>
        <dbReference type="Google" id="ProtNLM"/>
    </source>
</evidence>